<protein>
    <submittedName>
        <fullName evidence="1">Uncharacterized protein</fullName>
    </submittedName>
</protein>
<gene>
    <name evidence="1" type="ORF">L6164_022249</name>
</gene>
<proteinExistence type="predicted"/>
<keyword evidence="2" id="KW-1185">Reference proteome</keyword>
<reference evidence="1 2" key="1">
    <citation type="journal article" date="2022" name="DNA Res.">
        <title>Chromosomal-level genome assembly of the orchid tree Bauhinia variegata (Leguminosae; Cercidoideae) supports the allotetraploid origin hypothesis of Bauhinia.</title>
        <authorList>
            <person name="Zhong Y."/>
            <person name="Chen Y."/>
            <person name="Zheng D."/>
            <person name="Pang J."/>
            <person name="Liu Y."/>
            <person name="Luo S."/>
            <person name="Meng S."/>
            <person name="Qian L."/>
            <person name="Wei D."/>
            <person name="Dai S."/>
            <person name="Zhou R."/>
        </authorList>
    </citation>
    <scope>NUCLEOTIDE SEQUENCE [LARGE SCALE GENOMIC DNA]</scope>
    <source>
        <strain evidence="1">BV-YZ2020</strain>
    </source>
</reference>
<organism evidence="1 2">
    <name type="scientific">Bauhinia variegata</name>
    <name type="common">Purple orchid tree</name>
    <name type="synonym">Phanera variegata</name>
    <dbReference type="NCBI Taxonomy" id="167791"/>
    <lineage>
        <taxon>Eukaryota</taxon>
        <taxon>Viridiplantae</taxon>
        <taxon>Streptophyta</taxon>
        <taxon>Embryophyta</taxon>
        <taxon>Tracheophyta</taxon>
        <taxon>Spermatophyta</taxon>
        <taxon>Magnoliopsida</taxon>
        <taxon>eudicotyledons</taxon>
        <taxon>Gunneridae</taxon>
        <taxon>Pentapetalae</taxon>
        <taxon>rosids</taxon>
        <taxon>fabids</taxon>
        <taxon>Fabales</taxon>
        <taxon>Fabaceae</taxon>
        <taxon>Cercidoideae</taxon>
        <taxon>Cercideae</taxon>
        <taxon>Bauhiniinae</taxon>
        <taxon>Bauhinia</taxon>
    </lineage>
</organism>
<dbReference type="EMBL" id="CM039434">
    <property type="protein sequence ID" value="KAI4322570.1"/>
    <property type="molecule type" value="Genomic_DNA"/>
</dbReference>
<sequence>MTCKKSKERVDFRMDDVNRKIINGKLVIMNKNQDVVYGRLQCNGDVSSQYCEACGEIAAKEIRELCPNQKEASLLDQDCSLQYSYQPLSSEADIGTVIYLWNVQNASDPVLFTHQLGNLLKNLSSYASSSSSKLATGSTEYTDLEDIYAMAQCRRDSEESSCLTCLQKITSLIPSCCGGKVGGQVISTGCNLRYETYTFFSSPPASPPPESTSSPPSQLPERNLTSAETTNSTSHSDQFLLNDQIGFFNLTQAWHHWRDGTALEVMDSALGDQFQGEEVLKCIHIGLLCVQDAASERPSMSDIVMMLNSHSLTCPAPSRPAFFVSKDRSSDLTVENPESQSDQSVSQVPQQSLNDVTITDLDPR</sequence>
<dbReference type="Proteomes" id="UP000828941">
    <property type="component" value="Chromosome 9"/>
</dbReference>
<comment type="caution">
    <text evidence="1">The sequence shown here is derived from an EMBL/GenBank/DDBJ whole genome shotgun (WGS) entry which is preliminary data.</text>
</comment>
<name>A0ACB9MEN6_BAUVA</name>
<evidence type="ECO:0000313" key="1">
    <source>
        <dbReference type="EMBL" id="KAI4322570.1"/>
    </source>
</evidence>
<accession>A0ACB9MEN6</accession>
<evidence type="ECO:0000313" key="2">
    <source>
        <dbReference type="Proteomes" id="UP000828941"/>
    </source>
</evidence>